<dbReference type="EMBL" id="FWFX01000006">
    <property type="protein sequence ID" value="SLN45531.1"/>
    <property type="molecule type" value="Genomic_DNA"/>
</dbReference>
<reference evidence="1 2" key="1">
    <citation type="submission" date="2017-03" db="EMBL/GenBank/DDBJ databases">
        <authorList>
            <person name="Afonso C.L."/>
            <person name="Miller P.J."/>
            <person name="Scott M.A."/>
            <person name="Spackman E."/>
            <person name="Goraichik I."/>
            <person name="Dimitrov K.M."/>
            <person name="Suarez D.L."/>
            <person name="Swayne D.E."/>
        </authorList>
    </citation>
    <scope>NUCLEOTIDE SEQUENCE [LARGE SCALE GENOMIC DNA]</scope>
    <source>
        <strain evidence="1 2">CECT 7450</strain>
    </source>
</reference>
<sequence>MVTRANVITAIAGFILSAVPTLSPVYSATTQAELTETQAIRSLPTTSATFLKPEFMFLTPSKFDNVTKLTASHATILNLLSTGKTLFAVSFDNFSTQPHLPISFTAMPVRTPLVQHLDALGFMWDFRLPRIYLPMRHTRN</sequence>
<organism evidence="1 2">
    <name type="scientific">Roseovarius albus</name>
    <dbReference type="NCBI Taxonomy" id="1247867"/>
    <lineage>
        <taxon>Bacteria</taxon>
        <taxon>Pseudomonadati</taxon>
        <taxon>Pseudomonadota</taxon>
        <taxon>Alphaproteobacteria</taxon>
        <taxon>Rhodobacterales</taxon>
        <taxon>Roseobacteraceae</taxon>
        <taxon>Roseovarius</taxon>
    </lineage>
</organism>
<evidence type="ECO:0000313" key="1">
    <source>
        <dbReference type="EMBL" id="SLN45531.1"/>
    </source>
</evidence>
<evidence type="ECO:0000313" key="2">
    <source>
        <dbReference type="Proteomes" id="UP000193061"/>
    </source>
</evidence>
<protein>
    <submittedName>
        <fullName evidence="1">Uncharacterized protein</fullName>
    </submittedName>
</protein>
<dbReference type="Proteomes" id="UP000193061">
    <property type="component" value="Unassembled WGS sequence"/>
</dbReference>
<gene>
    <name evidence="1" type="ORF">ROA7450_02201</name>
</gene>
<name>A0A1X6ZAC7_9RHOB</name>
<dbReference type="AlphaFoldDB" id="A0A1X6ZAC7"/>
<keyword evidence="2" id="KW-1185">Reference proteome</keyword>
<proteinExistence type="predicted"/>
<accession>A0A1X6ZAC7</accession>
<dbReference type="RefSeq" id="WP_085805725.1">
    <property type="nucleotide sequence ID" value="NZ_FWFX01000006.1"/>
</dbReference>